<name>A0A8J5CK71_CHIOP</name>
<dbReference type="EMBL" id="JACEEZ010021037">
    <property type="protein sequence ID" value="KAG0713835.1"/>
    <property type="molecule type" value="Genomic_DNA"/>
</dbReference>
<dbReference type="AlphaFoldDB" id="A0A8J5CK71"/>
<sequence length="254" mass="28671">MMQPSARKRARIDCIIHCSDDDSDALVSPQDLDSWNTLLRAAEIRQHDPVLEAAKGLEEGGIPHIHYHRKCRSLFTMKKSLDSILAKGVKIESASVDPRRRASRDAPSTSRVYAKVCLFCEKSSKYMKAAKTREPLIQCVELRADEKIRRAATRKLNQRILGLLSRDLVAAEGHYHKSCYKLFTKDDSPAAARSGAGENQEESEGARYEEAEIEALEELFLYIRTELFPNPEVLPMINLTSRLERSMSPVVLSN</sequence>
<proteinExistence type="predicted"/>
<protein>
    <submittedName>
        <fullName evidence="1">Uncharacterized protein</fullName>
    </submittedName>
</protein>
<reference evidence="1" key="1">
    <citation type="submission" date="2020-07" db="EMBL/GenBank/DDBJ databases">
        <title>The High-quality genome of the commercially important snow crab, Chionoecetes opilio.</title>
        <authorList>
            <person name="Jeong J.-H."/>
            <person name="Ryu S."/>
        </authorList>
    </citation>
    <scope>NUCLEOTIDE SEQUENCE</scope>
    <source>
        <strain evidence="1">MADBK_172401_WGS</strain>
        <tissue evidence="1">Digestive gland</tissue>
    </source>
</reference>
<evidence type="ECO:0000313" key="1">
    <source>
        <dbReference type="EMBL" id="KAG0713835.1"/>
    </source>
</evidence>
<comment type="caution">
    <text evidence="1">The sequence shown here is derived from an EMBL/GenBank/DDBJ whole genome shotgun (WGS) entry which is preliminary data.</text>
</comment>
<dbReference type="OrthoDB" id="8300196at2759"/>
<keyword evidence="2" id="KW-1185">Reference proteome</keyword>
<organism evidence="1 2">
    <name type="scientific">Chionoecetes opilio</name>
    <name type="common">Atlantic snow crab</name>
    <name type="synonym">Cancer opilio</name>
    <dbReference type="NCBI Taxonomy" id="41210"/>
    <lineage>
        <taxon>Eukaryota</taxon>
        <taxon>Metazoa</taxon>
        <taxon>Ecdysozoa</taxon>
        <taxon>Arthropoda</taxon>
        <taxon>Crustacea</taxon>
        <taxon>Multicrustacea</taxon>
        <taxon>Malacostraca</taxon>
        <taxon>Eumalacostraca</taxon>
        <taxon>Eucarida</taxon>
        <taxon>Decapoda</taxon>
        <taxon>Pleocyemata</taxon>
        <taxon>Brachyura</taxon>
        <taxon>Eubrachyura</taxon>
        <taxon>Majoidea</taxon>
        <taxon>Majidae</taxon>
        <taxon>Chionoecetes</taxon>
    </lineage>
</organism>
<accession>A0A8J5CK71</accession>
<dbReference type="Proteomes" id="UP000770661">
    <property type="component" value="Unassembled WGS sequence"/>
</dbReference>
<gene>
    <name evidence="1" type="ORF">GWK47_015305</name>
</gene>
<evidence type="ECO:0000313" key="2">
    <source>
        <dbReference type="Proteomes" id="UP000770661"/>
    </source>
</evidence>